<geneLocation type="plasmid" evidence="2 3">
    <name>pPO70-1</name>
</geneLocation>
<dbReference type="OrthoDB" id="5365969at2"/>
<dbReference type="KEGG" id="pox:MB84_29180"/>
<dbReference type="Pfam" id="PF01527">
    <property type="entry name" value="HTH_Tnp_1"/>
    <property type="match status" value="1"/>
</dbReference>
<reference evidence="2" key="1">
    <citation type="submission" date="2016-06" db="EMBL/GenBank/DDBJ databases">
        <title>Pandoraea oxalativorans DSM 23570 Genome Sequencing.</title>
        <authorList>
            <person name="Ee R."/>
            <person name="Lim Y.-L."/>
            <person name="Yong D."/>
            <person name="Yin W.-F."/>
            <person name="Chan K.-G."/>
        </authorList>
    </citation>
    <scope>NUCLEOTIDE SEQUENCE</scope>
    <source>
        <strain evidence="2">DSM 23570</strain>
        <plasmid evidence="2">pPO70-1</plasmid>
    </source>
</reference>
<dbReference type="PATRIC" id="fig|573737.6.peg.5831"/>
<name>A0A0G3ICD4_9BURK</name>
<protein>
    <submittedName>
        <fullName evidence="2">Transposase</fullName>
    </submittedName>
</protein>
<gene>
    <name evidence="2" type="ORF">MB84_29180</name>
</gene>
<keyword evidence="1" id="KW-0175">Coiled coil</keyword>
<proteinExistence type="predicted"/>
<organism evidence="2 3">
    <name type="scientific">Pandoraea oxalativorans</name>
    <dbReference type="NCBI Taxonomy" id="573737"/>
    <lineage>
        <taxon>Bacteria</taxon>
        <taxon>Pseudomonadati</taxon>
        <taxon>Pseudomonadota</taxon>
        <taxon>Betaproteobacteria</taxon>
        <taxon>Burkholderiales</taxon>
        <taxon>Burkholderiaceae</taxon>
        <taxon>Pandoraea</taxon>
    </lineage>
</organism>
<dbReference type="Proteomes" id="UP000035050">
    <property type="component" value="Plasmid pPO70-1"/>
</dbReference>
<dbReference type="GO" id="GO:0003677">
    <property type="term" value="F:DNA binding"/>
    <property type="evidence" value="ECO:0007669"/>
    <property type="project" value="InterPro"/>
</dbReference>
<dbReference type="InterPro" id="IPR036388">
    <property type="entry name" value="WH-like_DNA-bd_sf"/>
</dbReference>
<dbReference type="Gene3D" id="1.10.10.10">
    <property type="entry name" value="Winged helix-like DNA-binding domain superfamily/Winged helix DNA-binding domain"/>
    <property type="match status" value="1"/>
</dbReference>
<keyword evidence="2" id="KW-0614">Plasmid</keyword>
<accession>A0A0G3ICD4</accession>
<evidence type="ECO:0000256" key="1">
    <source>
        <dbReference type="SAM" id="Coils"/>
    </source>
</evidence>
<dbReference type="AlphaFoldDB" id="A0A0G3ICD4"/>
<dbReference type="GO" id="GO:0006313">
    <property type="term" value="P:DNA transposition"/>
    <property type="evidence" value="ECO:0007669"/>
    <property type="project" value="InterPro"/>
</dbReference>
<evidence type="ECO:0000313" key="2">
    <source>
        <dbReference type="EMBL" id="AKK24849.1"/>
    </source>
</evidence>
<dbReference type="GO" id="GO:0004803">
    <property type="term" value="F:transposase activity"/>
    <property type="evidence" value="ECO:0007669"/>
    <property type="project" value="InterPro"/>
</dbReference>
<dbReference type="EMBL" id="CP011518">
    <property type="protein sequence ID" value="AKK24849.1"/>
    <property type="molecule type" value="Genomic_DNA"/>
</dbReference>
<dbReference type="InterPro" id="IPR002514">
    <property type="entry name" value="Transposase_8"/>
</dbReference>
<dbReference type="InterPro" id="IPR009057">
    <property type="entry name" value="Homeodomain-like_sf"/>
</dbReference>
<sequence>MDTTKKKTLRFSPEVRERAVQMVLEHQGERESRWKVIAAIAAKVGCSGQTLRSWVRTEARVRSLRPGTSTQLQERIHALERELCELRQVNEILRKASAEFAQTELERRSK</sequence>
<dbReference type="SUPFAM" id="SSF46689">
    <property type="entry name" value="Homeodomain-like"/>
    <property type="match status" value="1"/>
</dbReference>
<evidence type="ECO:0000313" key="3">
    <source>
        <dbReference type="Proteomes" id="UP000035050"/>
    </source>
</evidence>
<feature type="coiled-coil region" evidence="1">
    <location>
        <begin position="79"/>
        <end position="106"/>
    </location>
</feature>
<dbReference type="RefSeq" id="WP_052654483.1">
    <property type="nucleotide sequence ID" value="NZ_CP011518.2"/>
</dbReference>
<keyword evidence="3" id="KW-1185">Reference proteome</keyword>